<dbReference type="SMART" id="SM00220">
    <property type="entry name" value="S_TKc"/>
    <property type="match status" value="1"/>
</dbReference>
<dbReference type="GO" id="GO:0005524">
    <property type="term" value="F:ATP binding"/>
    <property type="evidence" value="ECO:0007669"/>
    <property type="project" value="UniProtKB-UniRule"/>
</dbReference>
<evidence type="ECO:0000256" key="8">
    <source>
        <dbReference type="PROSITE-ProRule" id="PRU10141"/>
    </source>
</evidence>
<dbReference type="eggNOG" id="KOG0581">
    <property type="taxonomic scope" value="Eukaryota"/>
</dbReference>
<dbReference type="OMA" id="RANSPHI"/>
<gene>
    <name evidence="11" type="ORF">GUITHDRAFT_61751</name>
</gene>
<dbReference type="RefSeq" id="XP_005841832.1">
    <property type="nucleotide sequence ID" value="XM_005841775.1"/>
</dbReference>
<proteinExistence type="inferred from homology"/>
<dbReference type="PROSITE" id="PS00108">
    <property type="entry name" value="PROTEIN_KINASE_ST"/>
    <property type="match status" value="1"/>
</dbReference>
<dbReference type="EMBL" id="JH992966">
    <property type="protein sequence ID" value="EKX54852.1"/>
    <property type="molecule type" value="Genomic_DNA"/>
</dbReference>
<keyword evidence="2" id="KW-0808">Transferase</keyword>
<dbReference type="Gene3D" id="3.30.200.20">
    <property type="entry name" value="Phosphorylase Kinase, domain 1"/>
    <property type="match status" value="1"/>
</dbReference>
<protein>
    <recommendedName>
        <fullName evidence="7">mitogen-activated protein kinase kinase</fullName>
        <ecNumber evidence="7">2.7.12.2</ecNumber>
    </recommendedName>
</protein>
<evidence type="ECO:0000256" key="7">
    <source>
        <dbReference type="ARBA" id="ARBA00038999"/>
    </source>
</evidence>
<comment type="similarity">
    <text evidence="6">Belongs to the protein kinase superfamily. STE Ser/Thr protein kinase family. MAP kinase kinase subfamily.</text>
</comment>
<keyword evidence="5 8" id="KW-0067">ATP-binding</keyword>
<dbReference type="OrthoDB" id="10252354at2759"/>
<sequence>DIVKVQPIGRGCGGEVWKCVNKLQSKGSVLALKEIPTDCGEDRMKLIAHEAKVNYRIAHPMIVKCHAVRYVDNCFHLLMEYMDAGSLLDLLKAANGRRIPELALAHVGKCMLQAIGYLHDELRVIHRDIKPGNVLLSRDGCVKLGDLGVSATVENTSSLSEWVGTVTYMSPERMTGESYSMESDIWSVGLVIAECAMSHYPYTIEVEDNGAILRKSKDLQFWDLLDLVISGPTPAEKIARISENSKLVDFVDKCMERDPDLRPSARKLQSHGFVQR</sequence>
<dbReference type="InterPro" id="IPR017441">
    <property type="entry name" value="Protein_kinase_ATP_BS"/>
</dbReference>
<dbReference type="GO" id="GO:0004708">
    <property type="term" value="F:MAP kinase kinase activity"/>
    <property type="evidence" value="ECO:0007669"/>
    <property type="project" value="UniProtKB-EC"/>
</dbReference>
<feature type="non-terminal residue" evidence="11">
    <location>
        <position position="1"/>
    </location>
</feature>
<accession>L1K2Q7</accession>
<dbReference type="PANTHER" id="PTHR48013:SF32">
    <property type="entry name" value="MITOGEN-ACTIVATED PROTEIN KINASE KINASE 2-LIKE"/>
    <property type="match status" value="1"/>
</dbReference>
<dbReference type="Pfam" id="PF00069">
    <property type="entry name" value="Pkinase"/>
    <property type="match status" value="1"/>
</dbReference>
<dbReference type="KEGG" id="gtt:GUITHDRAFT_61751"/>
<evidence type="ECO:0000313" key="11">
    <source>
        <dbReference type="EMBL" id="EKX54852.1"/>
    </source>
</evidence>
<keyword evidence="4" id="KW-0418">Kinase</keyword>
<keyword evidence="3 8" id="KW-0547">Nucleotide-binding</keyword>
<evidence type="ECO:0000256" key="5">
    <source>
        <dbReference type="ARBA" id="ARBA00022840"/>
    </source>
</evidence>
<dbReference type="InterPro" id="IPR000719">
    <property type="entry name" value="Prot_kinase_dom"/>
</dbReference>
<feature type="domain" description="Protein kinase" evidence="10">
    <location>
        <begin position="2"/>
        <end position="274"/>
    </location>
</feature>
<reference evidence="11 13" key="1">
    <citation type="journal article" date="2012" name="Nature">
        <title>Algal genomes reveal evolutionary mosaicism and the fate of nucleomorphs.</title>
        <authorList>
            <consortium name="DOE Joint Genome Institute"/>
            <person name="Curtis B.A."/>
            <person name="Tanifuji G."/>
            <person name="Burki F."/>
            <person name="Gruber A."/>
            <person name="Irimia M."/>
            <person name="Maruyama S."/>
            <person name="Arias M.C."/>
            <person name="Ball S.G."/>
            <person name="Gile G.H."/>
            <person name="Hirakawa Y."/>
            <person name="Hopkins J.F."/>
            <person name="Kuo A."/>
            <person name="Rensing S.A."/>
            <person name="Schmutz J."/>
            <person name="Symeonidi A."/>
            <person name="Elias M."/>
            <person name="Eveleigh R.J."/>
            <person name="Herman E.K."/>
            <person name="Klute M.J."/>
            <person name="Nakayama T."/>
            <person name="Obornik M."/>
            <person name="Reyes-Prieto A."/>
            <person name="Armbrust E.V."/>
            <person name="Aves S.J."/>
            <person name="Beiko R.G."/>
            <person name="Coutinho P."/>
            <person name="Dacks J.B."/>
            <person name="Durnford D.G."/>
            <person name="Fast N.M."/>
            <person name="Green B.R."/>
            <person name="Grisdale C.J."/>
            <person name="Hempel F."/>
            <person name="Henrissat B."/>
            <person name="Hoppner M.P."/>
            <person name="Ishida K."/>
            <person name="Kim E."/>
            <person name="Koreny L."/>
            <person name="Kroth P.G."/>
            <person name="Liu Y."/>
            <person name="Malik S.B."/>
            <person name="Maier U.G."/>
            <person name="McRose D."/>
            <person name="Mock T."/>
            <person name="Neilson J.A."/>
            <person name="Onodera N.T."/>
            <person name="Poole A.M."/>
            <person name="Pritham E.J."/>
            <person name="Richards T.A."/>
            <person name="Rocap G."/>
            <person name="Roy S.W."/>
            <person name="Sarai C."/>
            <person name="Schaack S."/>
            <person name="Shirato S."/>
            <person name="Slamovits C.H."/>
            <person name="Spencer D.F."/>
            <person name="Suzuki S."/>
            <person name="Worden A.Z."/>
            <person name="Zauner S."/>
            <person name="Barry K."/>
            <person name="Bell C."/>
            <person name="Bharti A.K."/>
            <person name="Crow J.A."/>
            <person name="Grimwood J."/>
            <person name="Kramer R."/>
            <person name="Lindquist E."/>
            <person name="Lucas S."/>
            <person name="Salamov A."/>
            <person name="McFadden G.I."/>
            <person name="Lane C.E."/>
            <person name="Keeling P.J."/>
            <person name="Gray M.W."/>
            <person name="Grigoriev I.V."/>
            <person name="Archibald J.M."/>
        </authorList>
    </citation>
    <scope>NUCLEOTIDE SEQUENCE</scope>
    <source>
        <strain evidence="11 13">CCMP2712</strain>
    </source>
</reference>
<dbReference type="Proteomes" id="UP000011087">
    <property type="component" value="Unassembled WGS sequence"/>
</dbReference>
<dbReference type="EnsemblProtists" id="EKX54852">
    <property type="protein sequence ID" value="EKX54852"/>
    <property type="gene ID" value="GUITHDRAFT_61751"/>
</dbReference>
<reference evidence="12" key="3">
    <citation type="submission" date="2015-06" db="UniProtKB">
        <authorList>
            <consortium name="EnsemblProtists"/>
        </authorList>
    </citation>
    <scope>IDENTIFICATION</scope>
</reference>
<reference evidence="13" key="2">
    <citation type="submission" date="2012-11" db="EMBL/GenBank/DDBJ databases">
        <authorList>
            <person name="Kuo A."/>
            <person name="Curtis B.A."/>
            <person name="Tanifuji G."/>
            <person name="Burki F."/>
            <person name="Gruber A."/>
            <person name="Irimia M."/>
            <person name="Maruyama S."/>
            <person name="Arias M.C."/>
            <person name="Ball S.G."/>
            <person name="Gile G.H."/>
            <person name="Hirakawa Y."/>
            <person name="Hopkins J.F."/>
            <person name="Rensing S.A."/>
            <person name="Schmutz J."/>
            <person name="Symeonidi A."/>
            <person name="Elias M."/>
            <person name="Eveleigh R.J."/>
            <person name="Herman E.K."/>
            <person name="Klute M.J."/>
            <person name="Nakayama T."/>
            <person name="Obornik M."/>
            <person name="Reyes-Prieto A."/>
            <person name="Armbrust E.V."/>
            <person name="Aves S.J."/>
            <person name="Beiko R.G."/>
            <person name="Coutinho P."/>
            <person name="Dacks J.B."/>
            <person name="Durnford D.G."/>
            <person name="Fast N.M."/>
            <person name="Green B.R."/>
            <person name="Grisdale C."/>
            <person name="Hempe F."/>
            <person name="Henrissat B."/>
            <person name="Hoppner M.P."/>
            <person name="Ishida K.-I."/>
            <person name="Kim E."/>
            <person name="Koreny L."/>
            <person name="Kroth P.G."/>
            <person name="Liu Y."/>
            <person name="Malik S.-B."/>
            <person name="Maier U.G."/>
            <person name="McRose D."/>
            <person name="Mock T."/>
            <person name="Neilson J.A."/>
            <person name="Onodera N.T."/>
            <person name="Poole A.M."/>
            <person name="Pritham E.J."/>
            <person name="Richards T.A."/>
            <person name="Rocap G."/>
            <person name="Roy S.W."/>
            <person name="Sarai C."/>
            <person name="Schaack S."/>
            <person name="Shirato S."/>
            <person name="Slamovits C.H."/>
            <person name="Spencer D.F."/>
            <person name="Suzuki S."/>
            <person name="Worden A.Z."/>
            <person name="Zauner S."/>
            <person name="Barry K."/>
            <person name="Bell C."/>
            <person name="Bharti A.K."/>
            <person name="Crow J.A."/>
            <person name="Grimwood J."/>
            <person name="Kramer R."/>
            <person name="Lindquist E."/>
            <person name="Lucas S."/>
            <person name="Salamov A."/>
            <person name="McFadden G.I."/>
            <person name="Lane C.E."/>
            <person name="Keeling P.J."/>
            <person name="Gray M.W."/>
            <person name="Grigoriev I.V."/>
            <person name="Archibald J.M."/>
        </authorList>
    </citation>
    <scope>NUCLEOTIDE SEQUENCE</scope>
    <source>
        <strain evidence="13">CCMP2712</strain>
    </source>
</reference>
<dbReference type="EC" id="2.7.12.2" evidence="7"/>
<feature type="non-terminal residue" evidence="11">
    <location>
        <position position="276"/>
    </location>
</feature>
<evidence type="ECO:0000256" key="9">
    <source>
        <dbReference type="RuleBase" id="RU000304"/>
    </source>
</evidence>
<dbReference type="GeneID" id="17311448"/>
<evidence type="ECO:0000313" key="13">
    <source>
        <dbReference type="Proteomes" id="UP000011087"/>
    </source>
</evidence>
<feature type="binding site" evidence="8">
    <location>
        <position position="33"/>
    </location>
    <ligand>
        <name>ATP</name>
        <dbReference type="ChEBI" id="CHEBI:30616"/>
    </ligand>
</feature>
<dbReference type="PROSITE" id="PS50011">
    <property type="entry name" value="PROTEIN_KINASE_DOM"/>
    <property type="match status" value="1"/>
</dbReference>
<dbReference type="SUPFAM" id="SSF56112">
    <property type="entry name" value="Protein kinase-like (PK-like)"/>
    <property type="match status" value="1"/>
</dbReference>
<dbReference type="AlphaFoldDB" id="L1K2Q7"/>
<name>L1K2Q7_GUITC</name>
<dbReference type="GO" id="GO:0004674">
    <property type="term" value="F:protein serine/threonine kinase activity"/>
    <property type="evidence" value="ECO:0007669"/>
    <property type="project" value="UniProtKB-KW"/>
</dbReference>
<keyword evidence="13" id="KW-1185">Reference proteome</keyword>
<dbReference type="STRING" id="905079.L1K2Q7"/>
<dbReference type="Gene3D" id="1.10.510.10">
    <property type="entry name" value="Transferase(Phosphotransferase) domain 1"/>
    <property type="match status" value="1"/>
</dbReference>
<dbReference type="PaxDb" id="55529-EKX54852"/>
<keyword evidence="1 9" id="KW-0723">Serine/threonine-protein kinase</keyword>
<dbReference type="InterPro" id="IPR011009">
    <property type="entry name" value="Kinase-like_dom_sf"/>
</dbReference>
<evidence type="ECO:0000256" key="6">
    <source>
        <dbReference type="ARBA" id="ARBA00038035"/>
    </source>
</evidence>
<organism evidence="11">
    <name type="scientific">Guillardia theta (strain CCMP2712)</name>
    <name type="common">Cryptophyte</name>
    <dbReference type="NCBI Taxonomy" id="905079"/>
    <lineage>
        <taxon>Eukaryota</taxon>
        <taxon>Cryptophyceae</taxon>
        <taxon>Pyrenomonadales</taxon>
        <taxon>Geminigeraceae</taxon>
        <taxon>Guillardia</taxon>
    </lineage>
</organism>
<evidence type="ECO:0000256" key="2">
    <source>
        <dbReference type="ARBA" id="ARBA00022679"/>
    </source>
</evidence>
<evidence type="ECO:0000256" key="3">
    <source>
        <dbReference type="ARBA" id="ARBA00022741"/>
    </source>
</evidence>
<evidence type="ECO:0000256" key="1">
    <source>
        <dbReference type="ARBA" id="ARBA00022527"/>
    </source>
</evidence>
<dbReference type="PROSITE" id="PS00107">
    <property type="entry name" value="PROTEIN_KINASE_ATP"/>
    <property type="match status" value="1"/>
</dbReference>
<evidence type="ECO:0000259" key="10">
    <source>
        <dbReference type="PROSITE" id="PS50011"/>
    </source>
</evidence>
<evidence type="ECO:0000256" key="4">
    <source>
        <dbReference type="ARBA" id="ARBA00022777"/>
    </source>
</evidence>
<dbReference type="HOGENOM" id="CLU_000288_63_23_1"/>
<dbReference type="PANTHER" id="PTHR48013">
    <property type="entry name" value="DUAL SPECIFICITY MITOGEN-ACTIVATED PROTEIN KINASE KINASE 5-RELATED"/>
    <property type="match status" value="1"/>
</dbReference>
<dbReference type="InterPro" id="IPR008271">
    <property type="entry name" value="Ser/Thr_kinase_AS"/>
</dbReference>
<evidence type="ECO:0000313" key="12">
    <source>
        <dbReference type="EnsemblProtists" id="EKX54852"/>
    </source>
</evidence>